<dbReference type="Pfam" id="PF07714">
    <property type="entry name" value="PK_Tyr_Ser-Thr"/>
    <property type="match status" value="1"/>
</dbReference>
<dbReference type="PRINTS" id="PR00401">
    <property type="entry name" value="SH2DOMAIN"/>
</dbReference>
<dbReference type="PRINTS" id="PR00452">
    <property type="entry name" value="SH3DOMAIN"/>
</dbReference>
<dbReference type="InterPro" id="IPR020635">
    <property type="entry name" value="Tyr_kinase_cat_dom"/>
</dbReference>
<feature type="domain" description="SH2" evidence="15">
    <location>
        <begin position="163"/>
        <end position="260"/>
    </location>
</feature>
<feature type="domain" description="Protein kinase" evidence="17">
    <location>
        <begin position="282"/>
        <end position="535"/>
    </location>
</feature>
<dbReference type="SUPFAM" id="SSF55550">
    <property type="entry name" value="SH2 domain"/>
    <property type="match status" value="1"/>
</dbReference>
<dbReference type="InterPro" id="IPR017441">
    <property type="entry name" value="Protein_kinase_ATP_BS"/>
</dbReference>
<dbReference type="InterPro" id="IPR001245">
    <property type="entry name" value="Ser-Thr/Tyr_kinase_cat_dom"/>
</dbReference>
<name>A0A1A8HEG3_9TELE</name>
<evidence type="ECO:0000256" key="11">
    <source>
        <dbReference type="PROSITE-ProRule" id="PRU00191"/>
    </source>
</evidence>
<dbReference type="InterPro" id="IPR036028">
    <property type="entry name" value="SH3-like_dom_sf"/>
</dbReference>
<dbReference type="AlphaFoldDB" id="A0A1A8HEG3"/>
<dbReference type="Pfam" id="PF00018">
    <property type="entry name" value="SH3_1"/>
    <property type="match status" value="1"/>
</dbReference>
<dbReference type="InterPro" id="IPR000719">
    <property type="entry name" value="Prot_kinase_dom"/>
</dbReference>
<gene>
    <name evidence="18" type="primary">YES1</name>
</gene>
<keyword evidence="3 14" id="KW-0808">Transferase</keyword>
<dbReference type="GO" id="GO:0005524">
    <property type="term" value="F:ATP binding"/>
    <property type="evidence" value="ECO:0007669"/>
    <property type="project" value="UniProtKB-UniRule"/>
</dbReference>
<dbReference type="PRINTS" id="PR00109">
    <property type="entry name" value="TYRKINASE"/>
</dbReference>
<feature type="binding site" evidence="13">
    <location>
        <position position="310"/>
    </location>
    <ligand>
        <name>ATP</name>
        <dbReference type="ChEBI" id="CHEBI:30616"/>
    </ligand>
</feature>
<dbReference type="SMART" id="SM00326">
    <property type="entry name" value="SH3"/>
    <property type="match status" value="1"/>
</dbReference>
<evidence type="ECO:0000256" key="13">
    <source>
        <dbReference type="PROSITE-ProRule" id="PRU10141"/>
    </source>
</evidence>
<dbReference type="PANTHER" id="PTHR24418">
    <property type="entry name" value="TYROSINE-PROTEIN KINASE"/>
    <property type="match status" value="1"/>
</dbReference>
<dbReference type="PROSITE" id="PS50002">
    <property type="entry name" value="SH3"/>
    <property type="match status" value="1"/>
</dbReference>
<evidence type="ECO:0000259" key="16">
    <source>
        <dbReference type="PROSITE" id="PS50002"/>
    </source>
</evidence>
<comment type="similarity">
    <text evidence="14">Belongs to the protein kinase superfamily. Tyr protein kinase family.</text>
</comment>
<keyword evidence="8 14" id="KW-0829">Tyrosine-protein kinase</keyword>
<keyword evidence="1 12" id="KW-0728">SH3 domain</keyword>
<dbReference type="FunFam" id="3.30.505.10:FF:000001">
    <property type="entry name" value="Tyrosine-protein kinase"/>
    <property type="match status" value="1"/>
</dbReference>
<protein>
    <recommendedName>
        <fullName evidence="14">Tyrosine-protein kinase</fullName>
        <ecNumber evidence="14">2.7.10.2</ecNumber>
    </recommendedName>
</protein>
<evidence type="ECO:0000256" key="7">
    <source>
        <dbReference type="ARBA" id="ARBA00022840"/>
    </source>
</evidence>
<dbReference type="Gene3D" id="3.30.200.20">
    <property type="entry name" value="Phosphorylase Kinase, domain 1"/>
    <property type="match status" value="1"/>
</dbReference>
<keyword evidence="7 13" id="KW-0067">ATP-binding</keyword>
<evidence type="ECO:0000256" key="9">
    <source>
        <dbReference type="ARBA" id="ARBA00023288"/>
    </source>
</evidence>
<evidence type="ECO:0000256" key="4">
    <source>
        <dbReference type="ARBA" id="ARBA00022707"/>
    </source>
</evidence>
<dbReference type="PROSITE" id="PS50001">
    <property type="entry name" value="SH2"/>
    <property type="match status" value="1"/>
</dbReference>
<keyword evidence="11" id="KW-0727">SH2 domain</keyword>
<dbReference type="SUPFAM" id="SSF50044">
    <property type="entry name" value="SH3-domain"/>
    <property type="match status" value="1"/>
</dbReference>
<dbReference type="EC" id="2.7.10.2" evidence="14"/>
<accession>A0A1A8HEG3</accession>
<dbReference type="InterPro" id="IPR036860">
    <property type="entry name" value="SH2_dom_sf"/>
</dbReference>
<dbReference type="GO" id="GO:0004715">
    <property type="term" value="F:non-membrane spanning protein tyrosine kinase activity"/>
    <property type="evidence" value="ECO:0007669"/>
    <property type="project" value="UniProtKB-EC"/>
</dbReference>
<evidence type="ECO:0000256" key="14">
    <source>
        <dbReference type="RuleBase" id="RU362096"/>
    </source>
</evidence>
<keyword evidence="4" id="KW-0519">Myristate</keyword>
<evidence type="ECO:0000313" key="18">
    <source>
        <dbReference type="EMBL" id="SBQ82601.1"/>
    </source>
</evidence>
<evidence type="ECO:0000256" key="10">
    <source>
        <dbReference type="ARBA" id="ARBA00051245"/>
    </source>
</evidence>
<dbReference type="PROSITE" id="PS00109">
    <property type="entry name" value="PROTEIN_KINASE_TYR"/>
    <property type="match status" value="1"/>
</dbReference>
<keyword evidence="2" id="KW-0597">Phosphoprotein</keyword>
<dbReference type="SMART" id="SM00219">
    <property type="entry name" value="TyrKc"/>
    <property type="match status" value="1"/>
</dbReference>
<dbReference type="CDD" id="cd09933">
    <property type="entry name" value="SH2_Src_family"/>
    <property type="match status" value="1"/>
</dbReference>
<dbReference type="SUPFAM" id="SSF56112">
    <property type="entry name" value="Protein kinase-like (PK-like)"/>
    <property type="match status" value="1"/>
</dbReference>
<evidence type="ECO:0000256" key="6">
    <source>
        <dbReference type="ARBA" id="ARBA00022777"/>
    </source>
</evidence>
<evidence type="ECO:0000259" key="15">
    <source>
        <dbReference type="PROSITE" id="PS50001"/>
    </source>
</evidence>
<proteinExistence type="inferred from homology"/>
<dbReference type="PROSITE" id="PS00107">
    <property type="entry name" value="PROTEIN_KINASE_ATP"/>
    <property type="match status" value="1"/>
</dbReference>
<reference evidence="18" key="2">
    <citation type="submission" date="2016-06" db="EMBL/GenBank/DDBJ databases">
        <title>The genome of a short-lived fish provides insights into sex chromosome evolution and the genetic control of aging.</title>
        <authorList>
            <person name="Reichwald K."/>
            <person name="Felder M."/>
            <person name="Petzold A."/>
            <person name="Koch P."/>
            <person name="Groth M."/>
            <person name="Platzer M."/>
        </authorList>
    </citation>
    <scope>NUCLEOTIDE SEQUENCE</scope>
    <source>
        <tissue evidence="18">Brain</tissue>
    </source>
</reference>
<evidence type="ECO:0000256" key="8">
    <source>
        <dbReference type="ARBA" id="ARBA00023137"/>
    </source>
</evidence>
<evidence type="ECO:0000259" key="17">
    <source>
        <dbReference type="PROSITE" id="PS50011"/>
    </source>
</evidence>
<dbReference type="EMBL" id="HAEC01014384">
    <property type="protein sequence ID" value="SBQ82601.1"/>
    <property type="molecule type" value="Transcribed_RNA"/>
</dbReference>
<dbReference type="Gene3D" id="1.10.510.10">
    <property type="entry name" value="Transferase(Phosphotransferase) domain 1"/>
    <property type="match status" value="1"/>
</dbReference>
<dbReference type="InterPro" id="IPR011009">
    <property type="entry name" value="Kinase-like_dom_sf"/>
</dbReference>
<dbReference type="Pfam" id="PF00017">
    <property type="entry name" value="SH2"/>
    <property type="match status" value="1"/>
</dbReference>
<dbReference type="InterPro" id="IPR008266">
    <property type="entry name" value="Tyr_kinase_AS"/>
</dbReference>
<evidence type="ECO:0000256" key="5">
    <source>
        <dbReference type="ARBA" id="ARBA00022741"/>
    </source>
</evidence>
<keyword evidence="5 13" id="KW-0547">Nucleotide-binding</keyword>
<dbReference type="Gene3D" id="2.30.30.40">
    <property type="entry name" value="SH3 Domains"/>
    <property type="match status" value="1"/>
</dbReference>
<organism evidence="18">
    <name type="scientific">Nothobranchius korthausae</name>
    <dbReference type="NCBI Taxonomy" id="1143690"/>
    <lineage>
        <taxon>Eukaryota</taxon>
        <taxon>Metazoa</taxon>
        <taxon>Chordata</taxon>
        <taxon>Craniata</taxon>
        <taxon>Vertebrata</taxon>
        <taxon>Euteleostomi</taxon>
        <taxon>Actinopterygii</taxon>
        <taxon>Neopterygii</taxon>
        <taxon>Teleostei</taxon>
        <taxon>Neoteleostei</taxon>
        <taxon>Acanthomorphata</taxon>
        <taxon>Ovalentaria</taxon>
        <taxon>Atherinomorphae</taxon>
        <taxon>Cyprinodontiformes</taxon>
        <taxon>Nothobranchiidae</taxon>
        <taxon>Nothobranchius</taxon>
    </lineage>
</organism>
<dbReference type="PROSITE" id="PS50011">
    <property type="entry name" value="PROTEIN_KINASE_DOM"/>
    <property type="match status" value="1"/>
</dbReference>
<evidence type="ECO:0000256" key="2">
    <source>
        <dbReference type="ARBA" id="ARBA00022553"/>
    </source>
</evidence>
<evidence type="ECO:0000256" key="3">
    <source>
        <dbReference type="ARBA" id="ARBA00022679"/>
    </source>
</evidence>
<feature type="domain" description="SH3" evidence="16">
    <location>
        <begin position="96"/>
        <end position="157"/>
    </location>
</feature>
<keyword evidence="9" id="KW-0449">Lipoprotein</keyword>
<evidence type="ECO:0000256" key="12">
    <source>
        <dbReference type="PROSITE-ProRule" id="PRU00192"/>
    </source>
</evidence>
<evidence type="ECO:0000256" key="1">
    <source>
        <dbReference type="ARBA" id="ARBA00022443"/>
    </source>
</evidence>
<keyword evidence="6 14" id="KW-0418">Kinase</keyword>
<sequence length="548" mass="61871">MSCLTMGCVRSKEAKSSTSKYGPVDLNVTPFNDRTSQYGPEPTLMCHTAAVKAQNNSYNTQTAALTPFGGSSTSAVVPFSGAPTFHPAARVNQFSNAVTMFVALYDYEARTTDDLSFSKGNRFQIIKNDEGDWWQALNLNTGDVGYIPSNYVAPADSIQAEEWYFGKLGRKDTERLLLYQENQRGTFLVRESETTKGAYSLSVRDWDDARGENVKHYKIRKLDNGGFYITTRAQFDTLQKLVKHYKEHSDGLCCRLTTVCPILKPQTQGLSKDAWEIPRESLKLEVKLGQGCFGEVWMGTWNGTTEVAIKLLKPGTMSPQAFLEEAQVMKKLRHDKLVPLYAVVSEEPIYIITEFMTHGNLLDYIKEGEGKVLKLPQLLDAASQVSEGMAFIERMNYIHRDLRAANILVANNLICKIADFGLARLIEDNEYTARQGAKFPIKWTAPEAALYGRFTIKSDVWSFGIVLTELVTKGRVPYPGMVNREVLEQVERGYRMPCPPACPESLHDLMQQCWKKEPDERPTFEYIQSFLEDYFTATEPQYQPGDII</sequence>
<dbReference type="SMART" id="SM00252">
    <property type="entry name" value="SH2"/>
    <property type="match status" value="1"/>
</dbReference>
<reference evidence="18" key="1">
    <citation type="submission" date="2016-05" db="EMBL/GenBank/DDBJ databases">
        <authorList>
            <person name="Lavstsen T."/>
            <person name="Jespersen J.S."/>
        </authorList>
    </citation>
    <scope>NUCLEOTIDE SEQUENCE</scope>
    <source>
        <tissue evidence="18">Brain</tissue>
    </source>
</reference>
<dbReference type="InterPro" id="IPR001452">
    <property type="entry name" value="SH3_domain"/>
</dbReference>
<dbReference type="InterPro" id="IPR050198">
    <property type="entry name" value="Non-receptor_tyrosine_kinases"/>
</dbReference>
<dbReference type="FunFam" id="3.30.200.20:FF:000016">
    <property type="entry name" value="Tyrosine-protein kinase"/>
    <property type="match status" value="1"/>
</dbReference>
<dbReference type="InterPro" id="IPR000980">
    <property type="entry name" value="SH2"/>
</dbReference>
<dbReference type="FunFam" id="1.10.510.10:FF:000553">
    <property type="entry name" value="Tyrosine-protein kinase"/>
    <property type="match status" value="1"/>
</dbReference>
<comment type="catalytic activity">
    <reaction evidence="10 14">
        <text>L-tyrosyl-[protein] + ATP = O-phospho-L-tyrosyl-[protein] + ADP + H(+)</text>
        <dbReference type="Rhea" id="RHEA:10596"/>
        <dbReference type="Rhea" id="RHEA-COMP:10136"/>
        <dbReference type="Rhea" id="RHEA-COMP:20101"/>
        <dbReference type="ChEBI" id="CHEBI:15378"/>
        <dbReference type="ChEBI" id="CHEBI:30616"/>
        <dbReference type="ChEBI" id="CHEBI:46858"/>
        <dbReference type="ChEBI" id="CHEBI:61978"/>
        <dbReference type="ChEBI" id="CHEBI:456216"/>
        <dbReference type="EC" id="2.7.10.2"/>
    </reaction>
</comment>
<dbReference type="Gene3D" id="3.30.505.10">
    <property type="entry name" value="SH2 domain"/>
    <property type="match status" value="1"/>
</dbReference>